<dbReference type="SUPFAM" id="SSF46565">
    <property type="entry name" value="Chaperone J-domain"/>
    <property type="match status" value="1"/>
</dbReference>
<evidence type="ECO:0000259" key="12">
    <source>
        <dbReference type="PROSITE" id="PS50076"/>
    </source>
</evidence>
<evidence type="ECO:0000313" key="14">
    <source>
        <dbReference type="EMBL" id="EXV04281.1"/>
    </source>
</evidence>
<dbReference type="PANTHER" id="PTHR21454:SF46">
    <property type="entry name" value="DIPHTHAMIDE BIOSYNTHESIS PROTEIN 4"/>
    <property type="match status" value="1"/>
</dbReference>
<dbReference type="UniPathway" id="UPA00559"/>
<dbReference type="Gene3D" id="1.10.287.110">
    <property type="entry name" value="DnaJ domain"/>
    <property type="match status" value="1"/>
</dbReference>
<dbReference type="EMBL" id="JELW01000002">
    <property type="protein sequence ID" value="EXV04281.1"/>
    <property type="molecule type" value="Genomic_DNA"/>
</dbReference>
<evidence type="ECO:0000256" key="1">
    <source>
        <dbReference type="ARBA" id="ARBA00003474"/>
    </source>
</evidence>
<dbReference type="PANTHER" id="PTHR21454">
    <property type="entry name" value="DPH3 HOMOLOG-RELATED"/>
    <property type="match status" value="1"/>
</dbReference>
<keyword evidence="9" id="KW-0862">Zinc</keyword>
<dbReference type="OrthoDB" id="18529at2759"/>
<comment type="caution">
    <text evidence="14">The sequence shown here is derived from an EMBL/GenBank/DDBJ whole genome shotgun (WGS) entry which is preliminary data.</text>
</comment>
<dbReference type="InterPro" id="IPR036869">
    <property type="entry name" value="J_dom_sf"/>
</dbReference>
<gene>
    <name evidence="14" type="ORF">X797_001953</name>
</gene>
<dbReference type="Pfam" id="PF00226">
    <property type="entry name" value="DnaJ"/>
    <property type="match status" value="1"/>
</dbReference>
<sequence>MSPPQPPTHYEILNLTPSIIDDSPDAAKLIKKAYHRALLRNHPDKTISHANTPPGALFSIDQITTAFTVLSSPRQRTEYDTKLRRAQTFSGAAGTDSAQRFQTGVENVDLDDLPYDEAKERWYRSCRCGNVRGYLFEEEDLIEVEDEGELMVGCQDCSLWLRVHFAVADDVIPVGEDPIDQS</sequence>
<accession>A0A0A1V3R5</accession>
<dbReference type="Proteomes" id="UP000030151">
    <property type="component" value="Unassembled WGS sequence"/>
</dbReference>
<keyword evidence="10" id="KW-0408">Iron</keyword>
<dbReference type="GO" id="GO:0005737">
    <property type="term" value="C:cytoplasm"/>
    <property type="evidence" value="ECO:0007669"/>
    <property type="project" value="UniProtKB-SubCell"/>
</dbReference>
<dbReference type="Pfam" id="PF05207">
    <property type="entry name" value="Zn_ribbon_CSL"/>
    <property type="match status" value="1"/>
</dbReference>
<evidence type="ECO:0000256" key="2">
    <source>
        <dbReference type="ARBA" id="ARBA00004123"/>
    </source>
</evidence>
<evidence type="ECO:0000256" key="7">
    <source>
        <dbReference type="ARBA" id="ARBA00022490"/>
    </source>
</evidence>
<dbReference type="eggNOG" id="KOG0714">
    <property type="taxonomic scope" value="Eukaryota"/>
</dbReference>
<evidence type="ECO:0000256" key="3">
    <source>
        <dbReference type="ARBA" id="ARBA00004496"/>
    </source>
</evidence>
<name>A0A0A1V3R5_9HYPO</name>
<evidence type="ECO:0000256" key="8">
    <source>
        <dbReference type="ARBA" id="ARBA00022723"/>
    </source>
</evidence>
<dbReference type="Gene3D" id="3.10.660.10">
    <property type="entry name" value="DPH Zinc finger"/>
    <property type="match status" value="1"/>
</dbReference>
<dbReference type="CDD" id="cd06257">
    <property type="entry name" value="DnaJ"/>
    <property type="match status" value="1"/>
</dbReference>
<evidence type="ECO:0000313" key="15">
    <source>
        <dbReference type="Proteomes" id="UP000030151"/>
    </source>
</evidence>
<dbReference type="PROSITE" id="PS51074">
    <property type="entry name" value="DPH_MB"/>
    <property type="match status" value="1"/>
</dbReference>
<dbReference type="InterPro" id="IPR036671">
    <property type="entry name" value="DPH_MB_sf"/>
</dbReference>
<comment type="pathway">
    <text evidence="4">Protein modification; peptidyl-diphthamide biosynthesis.</text>
</comment>
<evidence type="ECO:0000256" key="5">
    <source>
        <dbReference type="ARBA" id="ARBA00006169"/>
    </source>
</evidence>
<dbReference type="GO" id="GO:0046872">
    <property type="term" value="F:metal ion binding"/>
    <property type="evidence" value="ECO:0007669"/>
    <property type="project" value="UniProtKB-KW"/>
</dbReference>
<keyword evidence="8" id="KW-0479">Metal-binding</keyword>
<proteinExistence type="inferred from homology"/>
<comment type="similarity">
    <text evidence="5">Belongs to the DPH4 family.</text>
</comment>
<comment type="function">
    <text evidence="1">Required for the first step of diphthamide biosynthesis, the transfer of 3-amino-3-carboxypropyl from S-adenosyl-L-methionine to a histidine residue. Diphthamide is a post-translational modification of histidine which occurs in elongation factor 2.</text>
</comment>
<dbReference type="AlphaFoldDB" id="A0A0A1V3R5"/>
<evidence type="ECO:0000256" key="10">
    <source>
        <dbReference type="ARBA" id="ARBA00023004"/>
    </source>
</evidence>
<protein>
    <recommendedName>
        <fullName evidence="6">Diphthamide biosynthesis protein 4</fullName>
    </recommendedName>
</protein>
<dbReference type="InterPro" id="IPR001623">
    <property type="entry name" value="DnaJ_domain"/>
</dbReference>
<feature type="domain" description="DPH-type MB" evidence="13">
    <location>
        <begin position="104"/>
        <end position="166"/>
    </location>
</feature>
<dbReference type="PROSITE" id="PS50076">
    <property type="entry name" value="DNAJ_2"/>
    <property type="match status" value="1"/>
</dbReference>
<feature type="domain" description="J" evidence="12">
    <location>
        <begin position="8"/>
        <end position="83"/>
    </location>
</feature>
<dbReference type="SMART" id="SM00271">
    <property type="entry name" value="DnaJ"/>
    <property type="match status" value="1"/>
</dbReference>
<keyword evidence="11" id="KW-0539">Nucleus</keyword>
<dbReference type="SUPFAM" id="SSF144217">
    <property type="entry name" value="CSL zinc finger"/>
    <property type="match status" value="1"/>
</dbReference>
<comment type="subcellular location">
    <subcellularLocation>
        <location evidence="3">Cytoplasm</location>
    </subcellularLocation>
    <subcellularLocation>
        <location evidence="2">Nucleus</location>
    </subcellularLocation>
</comment>
<dbReference type="InterPro" id="IPR044248">
    <property type="entry name" value="DPH3/4-like"/>
</dbReference>
<reference evidence="14 15" key="1">
    <citation type="submission" date="2014-02" db="EMBL/GenBank/DDBJ databases">
        <title>The genome sequence of the entomopathogenic fungus Metarhizium robertsii ARSEF 2575.</title>
        <authorList>
            <person name="Giuliano Garisto Donzelli B."/>
            <person name="Roe B.A."/>
            <person name="Macmil S.L."/>
            <person name="Krasnoff S.B."/>
            <person name="Gibson D.M."/>
        </authorList>
    </citation>
    <scope>NUCLEOTIDE SEQUENCE [LARGE SCALE GENOMIC DNA]</scope>
    <source>
        <strain evidence="14 15">ARSEF 2575</strain>
    </source>
</reference>
<dbReference type="GO" id="GO:0017183">
    <property type="term" value="P:protein histidyl modification to diphthamide"/>
    <property type="evidence" value="ECO:0007669"/>
    <property type="project" value="UniProtKB-UniPathway"/>
</dbReference>
<organism evidence="14 15">
    <name type="scientific">Metarhizium robertsii</name>
    <dbReference type="NCBI Taxonomy" id="568076"/>
    <lineage>
        <taxon>Eukaryota</taxon>
        <taxon>Fungi</taxon>
        <taxon>Dikarya</taxon>
        <taxon>Ascomycota</taxon>
        <taxon>Pezizomycotina</taxon>
        <taxon>Sordariomycetes</taxon>
        <taxon>Hypocreomycetidae</taxon>
        <taxon>Hypocreales</taxon>
        <taxon>Clavicipitaceae</taxon>
        <taxon>Metarhizium</taxon>
    </lineage>
</organism>
<evidence type="ECO:0000256" key="11">
    <source>
        <dbReference type="ARBA" id="ARBA00023242"/>
    </source>
</evidence>
<dbReference type="InterPro" id="IPR007872">
    <property type="entry name" value="DPH_MB_dom"/>
</dbReference>
<evidence type="ECO:0000256" key="6">
    <source>
        <dbReference type="ARBA" id="ARBA00021797"/>
    </source>
</evidence>
<evidence type="ECO:0000259" key="13">
    <source>
        <dbReference type="PROSITE" id="PS51074"/>
    </source>
</evidence>
<evidence type="ECO:0000256" key="9">
    <source>
        <dbReference type="ARBA" id="ARBA00022833"/>
    </source>
</evidence>
<dbReference type="HOGENOM" id="CLU_017633_7_0_1"/>
<keyword evidence="7" id="KW-0963">Cytoplasm</keyword>
<evidence type="ECO:0000256" key="4">
    <source>
        <dbReference type="ARBA" id="ARBA00005156"/>
    </source>
</evidence>
<dbReference type="GO" id="GO:0005634">
    <property type="term" value="C:nucleus"/>
    <property type="evidence" value="ECO:0007669"/>
    <property type="project" value="UniProtKB-SubCell"/>
</dbReference>